<sequence length="142" mass="15628">MRRGGRRRQRGRPRSPRRLCPRPCRPARNGLRGHRPGPTSINELAARLGVAPTTVSLMVSELSRPGVLQRTADPADRRRRIIAITPAYASPIGEWLSGGASAWECVMRGLDPAERATVITALHAYEAALEQAGDQHRKAQPR</sequence>
<reference evidence="3" key="1">
    <citation type="submission" date="2021-04" db="EMBL/GenBank/DDBJ databases">
        <title>Sequencing of actinobacteria type strains.</title>
        <authorList>
            <person name="Nguyen G.-S."/>
            <person name="Wentzel A."/>
        </authorList>
    </citation>
    <scope>NUCLEOTIDE SEQUENCE</scope>
    <source>
        <strain evidence="3">DSM 42095</strain>
    </source>
</reference>
<protein>
    <submittedName>
        <fullName evidence="3">Winged helix-turn-helix transcriptional regulator</fullName>
    </submittedName>
</protein>
<gene>
    <name evidence="3" type="ORF">KDA82_27475</name>
</gene>
<dbReference type="PANTHER" id="PTHR33164">
    <property type="entry name" value="TRANSCRIPTIONAL REGULATOR, MARR FAMILY"/>
    <property type="match status" value="1"/>
</dbReference>
<organism evidence="3 4">
    <name type="scientific">Streptomyces daliensis</name>
    <dbReference type="NCBI Taxonomy" id="299421"/>
    <lineage>
        <taxon>Bacteria</taxon>
        <taxon>Bacillati</taxon>
        <taxon>Actinomycetota</taxon>
        <taxon>Actinomycetes</taxon>
        <taxon>Kitasatosporales</taxon>
        <taxon>Streptomycetaceae</taxon>
        <taxon>Streptomyces</taxon>
    </lineage>
</organism>
<evidence type="ECO:0000313" key="4">
    <source>
        <dbReference type="Proteomes" id="UP000675554"/>
    </source>
</evidence>
<dbReference type="Proteomes" id="UP000675554">
    <property type="component" value="Unassembled WGS sequence"/>
</dbReference>
<dbReference type="EMBL" id="JAGSMN010000715">
    <property type="protein sequence ID" value="MBR7676679.1"/>
    <property type="molecule type" value="Genomic_DNA"/>
</dbReference>
<evidence type="ECO:0000256" key="1">
    <source>
        <dbReference type="SAM" id="MobiDB-lite"/>
    </source>
</evidence>
<comment type="caution">
    <text evidence="3">The sequence shown here is derived from an EMBL/GenBank/DDBJ whole genome shotgun (WGS) entry which is preliminary data.</text>
</comment>
<dbReference type="GO" id="GO:0003700">
    <property type="term" value="F:DNA-binding transcription factor activity"/>
    <property type="evidence" value="ECO:0007669"/>
    <property type="project" value="InterPro"/>
</dbReference>
<dbReference type="AlphaFoldDB" id="A0A8T4IWY2"/>
<feature type="region of interest" description="Disordered" evidence="1">
    <location>
        <begin position="1"/>
        <end position="39"/>
    </location>
</feature>
<dbReference type="SUPFAM" id="SSF46785">
    <property type="entry name" value="Winged helix' DNA-binding domain"/>
    <property type="match status" value="1"/>
</dbReference>
<dbReference type="InterPro" id="IPR036390">
    <property type="entry name" value="WH_DNA-bd_sf"/>
</dbReference>
<dbReference type="InterPro" id="IPR000835">
    <property type="entry name" value="HTH_MarR-typ"/>
</dbReference>
<evidence type="ECO:0000313" key="3">
    <source>
        <dbReference type="EMBL" id="MBR7676679.1"/>
    </source>
</evidence>
<keyword evidence="4" id="KW-1185">Reference proteome</keyword>
<dbReference type="Gene3D" id="1.10.10.10">
    <property type="entry name" value="Winged helix-like DNA-binding domain superfamily/Winged helix DNA-binding domain"/>
    <property type="match status" value="1"/>
</dbReference>
<proteinExistence type="predicted"/>
<feature type="compositionally biased region" description="Basic residues" evidence="1">
    <location>
        <begin position="1"/>
        <end position="20"/>
    </location>
</feature>
<feature type="domain" description="HTH marR-type" evidence="2">
    <location>
        <begin position="36"/>
        <end position="78"/>
    </location>
</feature>
<evidence type="ECO:0000259" key="2">
    <source>
        <dbReference type="Pfam" id="PF01047"/>
    </source>
</evidence>
<dbReference type="GO" id="GO:0006950">
    <property type="term" value="P:response to stress"/>
    <property type="evidence" value="ECO:0007669"/>
    <property type="project" value="TreeGrafter"/>
</dbReference>
<dbReference type="InterPro" id="IPR036388">
    <property type="entry name" value="WH-like_DNA-bd_sf"/>
</dbReference>
<dbReference type="Pfam" id="PF01047">
    <property type="entry name" value="MarR"/>
    <property type="match status" value="1"/>
</dbReference>
<dbReference type="PANTHER" id="PTHR33164:SF57">
    <property type="entry name" value="MARR-FAMILY TRANSCRIPTIONAL REGULATOR"/>
    <property type="match status" value="1"/>
</dbReference>
<accession>A0A8T4IWY2</accession>
<dbReference type="InterPro" id="IPR039422">
    <property type="entry name" value="MarR/SlyA-like"/>
</dbReference>
<name>A0A8T4IWY2_9ACTN</name>